<name>A0ABW2YDX3_9GAMM</name>
<keyword evidence="1" id="KW-0472">Membrane</keyword>
<evidence type="ECO:0000256" key="1">
    <source>
        <dbReference type="SAM" id="Phobius"/>
    </source>
</evidence>
<keyword evidence="3" id="KW-1185">Reference proteome</keyword>
<organism evidence="2 3">
    <name type="scientific">Lysobacter brunescens</name>
    <dbReference type="NCBI Taxonomy" id="262323"/>
    <lineage>
        <taxon>Bacteria</taxon>
        <taxon>Pseudomonadati</taxon>
        <taxon>Pseudomonadota</taxon>
        <taxon>Gammaproteobacteria</taxon>
        <taxon>Lysobacterales</taxon>
        <taxon>Lysobacteraceae</taxon>
        <taxon>Lysobacter</taxon>
    </lineage>
</organism>
<dbReference type="EMBL" id="JBHTIF010000002">
    <property type="protein sequence ID" value="MFD0726520.1"/>
    <property type="molecule type" value="Genomic_DNA"/>
</dbReference>
<sequence>MLNAPTPPPAERLVLVASLFALAGLFAWWVHDSPHRIAGLLLFALPPLLLGLGALAGKSTARFWAGVFALGWFSHGVMVAWADAAQRPLALAETVLAVVIIFASSAPGLRARFGRKRGSDRTSE</sequence>
<feature type="transmembrane region" description="Helical" evidence="1">
    <location>
        <begin position="12"/>
        <end position="31"/>
    </location>
</feature>
<dbReference type="RefSeq" id="WP_386824459.1">
    <property type="nucleotide sequence ID" value="NZ_JBHTIF010000002.1"/>
</dbReference>
<protein>
    <submittedName>
        <fullName evidence="2">DUF2069 domain-containing protein</fullName>
    </submittedName>
</protein>
<dbReference type="InterPro" id="IPR018643">
    <property type="entry name" value="DUF2069_membrane"/>
</dbReference>
<keyword evidence="1" id="KW-0812">Transmembrane</keyword>
<accession>A0ABW2YDX3</accession>
<evidence type="ECO:0000313" key="2">
    <source>
        <dbReference type="EMBL" id="MFD0726520.1"/>
    </source>
</evidence>
<evidence type="ECO:0000313" key="3">
    <source>
        <dbReference type="Proteomes" id="UP001597110"/>
    </source>
</evidence>
<dbReference type="Proteomes" id="UP001597110">
    <property type="component" value="Unassembled WGS sequence"/>
</dbReference>
<gene>
    <name evidence="2" type="ORF">ACFQ0E_13040</name>
</gene>
<comment type="caution">
    <text evidence="2">The sequence shown here is derived from an EMBL/GenBank/DDBJ whole genome shotgun (WGS) entry which is preliminary data.</text>
</comment>
<proteinExistence type="predicted"/>
<feature type="transmembrane region" description="Helical" evidence="1">
    <location>
        <begin position="63"/>
        <end position="82"/>
    </location>
</feature>
<keyword evidence="1" id="KW-1133">Transmembrane helix</keyword>
<reference evidence="3" key="1">
    <citation type="journal article" date="2019" name="Int. J. Syst. Evol. Microbiol.">
        <title>The Global Catalogue of Microorganisms (GCM) 10K type strain sequencing project: providing services to taxonomists for standard genome sequencing and annotation.</title>
        <authorList>
            <consortium name="The Broad Institute Genomics Platform"/>
            <consortium name="The Broad Institute Genome Sequencing Center for Infectious Disease"/>
            <person name="Wu L."/>
            <person name="Ma J."/>
        </authorList>
    </citation>
    <scope>NUCLEOTIDE SEQUENCE [LARGE SCALE GENOMIC DNA]</scope>
    <source>
        <strain evidence="3">CCUG 55585</strain>
    </source>
</reference>
<feature type="transmembrane region" description="Helical" evidence="1">
    <location>
        <begin position="37"/>
        <end position="56"/>
    </location>
</feature>
<feature type="transmembrane region" description="Helical" evidence="1">
    <location>
        <begin position="88"/>
        <end position="109"/>
    </location>
</feature>
<dbReference type="Pfam" id="PF09842">
    <property type="entry name" value="DUF2069"/>
    <property type="match status" value="1"/>
</dbReference>